<reference evidence="1 2" key="1">
    <citation type="journal article" date="2018" name="Front. Microbiol.">
        <title>Hydrolytic Capabilities as a Key to Environmental Success: Chitinolytic and Cellulolytic Acidobacteria From Acidic Sub-arctic Soils and Boreal Peatlands.</title>
        <authorList>
            <person name="Belova S.E."/>
            <person name="Ravin N.V."/>
            <person name="Pankratov T.A."/>
            <person name="Rakitin A.L."/>
            <person name="Ivanova A.A."/>
            <person name="Beletsky A.V."/>
            <person name="Mardanov A.V."/>
            <person name="Sinninghe Damste J.S."/>
            <person name="Dedysh S.N."/>
        </authorList>
    </citation>
    <scope>NUCLEOTIDE SEQUENCE [LARGE SCALE GENOMIC DNA]</scope>
    <source>
        <strain evidence="1 2">SBC82</strain>
    </source>
</reference>
<dbReference type="SUPFAM" id="SSF54909">
    <property type="entry name" value="Dimeric alpha+beta barrel"/>
    <property type="match status" value="1"/>
</dbReference>
<proteinExistence type="predicted"/>
<dbReference type="KEGG" id="abas:ACPOL_4489"/>
<dbReference type="AlphaFoldDB" id="A0A2Z5G3V6"/>
<dbReference type="Proteomes" id="UP000253606">
    <property type="component" value="Chromosome"/>
</dbReference>
<name>A0A2Z5G3V6_9BACT</name>
<organism evidence="1 2">
    <name type="scientific">Acidisarcina polymorpha</name>
    <dbReference type="NCBI Taxonomy" id="2211140"/>
    <lineage>
        <taxon>Bacteria</taxon>
        <taxon>Pseudomonadati</taxon>
        <taxon>Acidobacteriota</taxon>
        <taxon>Terriglobia</taxon>
        <taxon>Terriglobales</taxon>
        <taxon>Acidobacteriaceae</taxon>
        <taxon>Acidisarcina</taxon>
    </lineage>
</organism>
<protein>
    <submittedName>
        <fullName evidence="1">Uncharacterized protein</fullName>
    </submittedName>
</protein>
<dbReference type="InterPro" id="IPR011008">
    <property type="entry name" value="Dimeric_a/b-barrel"/>
</dbReference>
<evidence type="ECO:0000313" key="1">
    <source>
        <dbReference type="EMBL" id="AXC13761.1"/>
    </source>
</evidence>
<keyword evidence="2" id="KW-1185">Reference proteome</keyword>
<dbReference type="EMBL" id="CP030840">
    <property type="protein sequence ID" value="AXC13761.1"/>
    <property type="molecule type" value="Genomic_DNA"/>
</dbReference>
<accession>A0A2Z5G3V6</accession>
<sequence>MYPEDLGKGTIAICECKFRDDAAIKASFESEGTPQVMADVKHFTDVTPTQTRAVPLS</sequence>
<evidence type="ECO:0000313" key="2">
    <source>
        <dbReference type="Proteomes" id="UP000253606"/>
    </source>
</evidence>
<dbReference type="Gene3D" id="3.30.70.100">
    <property type="match status" value="1"/>
</dbReference>
<gene>
    <name evidence="1" type="ORF">ACPOL_4489</name>
</gene>